<name>A0A2R8CCH3_9RHOB</name>
<dbReference type="Pfam" id="PF13489">
    <property type="entry name" value="Methyltransf_23"/>
    <property type="match status" value="1"/>
</dbReference>
<keyword evidence="1" id="KW-0489">Methyltransferase</keyword>
<dbReference type="PANTHER" id="PTHR43861">
    <property type="entry name" value="TRANS-ACONITATE 2-METHYLTRANSFERASE-RELATED"/>
    <property type="match status" value="1"/>
</dbReference>
<dbReference type="GO" id="GO:0030798">
    <property type="term" value="F:trans-aconitate 2-methyltransferase activity"/>
    <property type="evidence" value="ECO:0007669"/>
    <property type="project" value="UniProtKB-EC"/>
</dbReference>
<dbReference type="AlphaFoldDB" id="A0A2R8CCH3"/>
<dbReference type="PANTHER" id="PTHR43861:SF1">
    <property type="entry name" value="TRANS-ACONITATE 2-METHYLTRANSFERASE"/>
    <property type="match status" value="1"/>
</dbReference>
<protein>
    <submittedName>
        <fullName evidence="1">Trans-aconitate 2-methyltransferase</fullName>
        <ecNumber evidence="1">2.1.1.144</ecNumber>
    </submittedName>
</protein>
<organism evidence="1 2">
    <name type="scientific">Falsiruegeria mediterranea M17</name>
    <dbReference type="NCBI Taxonomy" id="1200281"/>
    <lineage>
        <taxon>Bacteria</taxon>
        <taxon>Pseudomonadati</taxon>
        <taxon>Pseudomonadota</taxon>
        <taxon>Alphaproteobacteria</taxon>
        <taxon>Rhodobacterales</taxon>
        <taxon>Roseobacteraceae</taxon>
        <taxon>Falsiruegeria</taxon>
    </lineage>
</organism>
<dbReference type="InterPro" id="IPR029063">
    <property type="entry name" value="SAM-dependent_MTases_sf"/>
</dbReference>
<keyword evidence="1" id="KW-0808">Transferase</keyword>
<keyword evidence="2" id="KW-1185">Reference proteome</keyword>
<dbReference type="SUPFAM" id="SSF53335">
    <property type="entry name" value="S-adenosyl-L-methionine-dependent methyltransferases"/>
    <property type="match status" value="1"/>
</dbReference>
<dbReference type="OrthoDB" id="9804312at2"/>
<dbReference type="Gene3D" id="3.40.50.150">
    <property type="entry name" value="Vaccinia Virus protein VP39"/>
    <property type="match status" value="1"/>
</dbReference>
<evidence type="ECO:0000313" key="1">
    <source>
        <dbReference type="EMBL" id="SPJ30079.1"/>
    </source>
</evidence>
<dbReference type="EC" id="2.1.1.144" evidence="1"/>
<sequence>MSDPETIRVYDAKAGEYAERTDDVNQADVLLAQFIETCAQGGRVLDLGCGPGASAAVMAAAGLTVDATDASASMVEMADKHPGVTAWQATFDEIAGEAIYDGIWANFSLLHTPRADMPRHLSALHSALKPGGRFHIGLKLGTGEARDKIGRLYTYYTQVELEQLLTEAGFVIDAHRLGNGVGLDGTASDWITVTAHA</sequence>
<proteinExistence type="predicted"/>
<accession>A0A2R8CCH3</accession>
<dbReference type="CDD" id="cd02440">
    <property type="entry name" value="AdoMet_MTases"/>
    <property type="match status" value="1"/>
</dbReference>
<dbReference type="EMBL" id="ONZG01000009">
    <property type="protein sequence ID" value="SPJ30079.1"/>
    <property type="molecule type" value="Genomic_DNA"/>
</dbReference>
<dbReference type="GO" id="GO:0032259">
    <property type="term" value="P:methylation"/>
    <property type="evidence" value="ECO:0007669"/>
    <property type="project" value="UniProtKB-KW"/>
</dbReference>
<reference evidence="2" key="1">
    <citation type="submission" date="2018-03" db="EMBL/GenBank/DDBJ databases">
        <authorList>
            <person name="Rodrigo-Torres L."/>
            <person name="Arahal R. D."/>
            <person name="Lucena T."/>
        </authorList>
    </citation>
    <scope>NUCLEOTIDE SEQUENCE [LARGE SCALE GENOMIC DNA]</scope>
    <source>
        <strain evidence="2">CECT 7615</strain>
    </source>
</reference>
<evidence type="ECO:0000313" key="2">
    <source>
        <dbReference type="Proteomes" id="UP000244898"/>
    </source>
</evidence>
<dbReference type="RefSeq" id="WP_108790004.1">
    <property type="nucleotide sequence ID" value="NZ_ONZG01000009.1"/>
</dbReference>
<gene>
    <name evidence="1" type="primary">tam_2</name>
    <name evidence="1" type="ORF">TRM7615_03607</name>
</gene>
<dbReference type="Proteomes" id="UP000244898">
    <property type="component" value="Unassembled WGS sequence"/>
</dbReference>